<comment type="caution">
    <text evidence="1">The sequence shown here is derived from an EMBL/GenBank/DDBJ whole genome shotgun (WGS) entry which is preliminary data.</text>
</comment>
<dbReference type="EMBL" id="CADEBD010000037">
    <property type="protein sequence ID" value="CAB3220444.1"/>
    <property type="molecule type" value="Genomic_DNA"/>
</dbReference>
<reference evidence="1 2" key="1">
    <citation type="submission" date="2020-04" db="EMBL/GenBank/DDBJ databases">
        <authorList>
            <person name="Wallbank WR R."/>
            <person name="Pardo Diaz C."/>
            <person name="Kozak K."/>
            <person name="Martin S."/>
            <person name="Jiggins C."/>
            <person name="Moest M."/>
            <person name="Warren A I."/>
            <person name="Byers J.R.P. K."/>
            <person name="Montejo-Kovacevich G."/>
            <person name="Yen C E."/>
        </authorList>
    </citation>
    <scope>NUCLEOTIDE SEQUENCE [LARGE SCALE GENOMIC DNA]</scope>
</reference>
<organism evidence="1 2">
    <name type="scientific">Arctia plantaginis</name>
    <name type="common">Wood tiger moth</name>
    <name type="synonym">Phalaena plantaginis</name>
    <dbReference type="NCBI Taxonomy" id="874455"/>
    <lineage>
        <taxon>Eukaryota</taxon>
        <taxon>Metazoa</taxon>
        <taxon>Ecdysozoa</taxon>
        <taxon>Arthropoda</taxon>
        <taxon>Hexapoda</taxon>
        <taxon>Insecta</taxon>
        <taxon>Pterygota</taxon>
        <taxon>Neoptera</taxon>
        <taxon>Endopterygota</taxon>
        <taxon>Lepidoptera</taxon>
        <taxon>Glossata</taxon>
        <taxon>Ditrysia</taxon>
        <taxon>Noctuoidea</taxon>
        <taxon>Erebidae</taxon>
        <taxon>Arctiinae</taxon>
        <taxon>Arctia</taxon>
    </lineage>
</organism>
<dbReference type="AlphaFoldDB" id="A0A8S0YMS3"/>
<dbReference type="OrthoDB" id="7467872at2759"/>
<protein>
    <submittedName>
        <fullName evidence="1">Uncharacterized protein</fullName>
    </submittedName>
</protein>
<gene>
    <name evidence="1" type="ORF">APLA_LOCUS319</name>
</gene>
<evidence type="ECO:0000313" key="1">
    <source>
        <dbReference type="EMBL" id="CAB3220444.1"/>
    </source>
</evidence>
<proteinExistence type="predicted"/>
<dbReference type="Proteomes" id="UP000494256">
    <property type="component" value="Unassembled WGS sequence"/>
</dbReference>
<evidence type="ECO:0000313" key="2">
    <source>
        <dbReference type="Proteomes" id="UP000494256"/>
    </source>
</evidence>
<sequence>MESVDGPSEHQLLGLKRLAALGVGSLKCEKNILRSTDWLDKLSKLGLMSMGYRNFQMGKKSEEIAVRRRGRVGVEKVS</sequence>
<accession>A0A8S0YMS3</accession>
<name>A0A8S0YMS3_ARCPL</name>